<gene>
    <name evidence="1" type="ordered locus">ACP_0260</name>
</gene>
<dbReference type="HOGENOM" id="CLU_2353443_0_0_0"/>
<reference evidence="1 2" key="1">
    <citation type="journal article" date="2009" name="Appl. Environ. Microbiol.">
        <title>Three genomes from the phylum Acidobacteria provide insight into the lifestyles of these microorganisms in soils.</title>
        <authorList>
            <person name="Ward N.L."/>
            <person name="Challacombe J.F."/>
            <person name="Janssen P.H."/>
            <person name="Henrissat B."/>
            <person name="Coutinho P.M."/>
            <person name="Wu M."/>
            <person name="Xie G."/>
            <person name="Haft D.H."/>
            <person name="Sait M."/>
            <person name="Badger J."/>
            <person name="Barabote R.D."/>
            <person name="Bradley B."/>
            <person name="Brettin T.S."/>
            <person name="Brinkac L.M."/>
            <person name="Bruce D."/>
            <person name="Creasy T."/>
            <person name="Daugherty S.C."/>
            <person name="Davidsen T.M."/>
            <person name="DeBoy R.T."/>
            <person name="Detter J.C."/>
            <person name="Dodson R.J."/>
            <person name="Durkin A.S."/>
            <person name="Ganapathy A."/>
            <person name="Gwinn-Giglio M."/>
            <person name="Han C.S."/>
            <person name="Khouri H."/>
            <person name="Kiss H."/>
            <person name="Kothari S.P."/>
            <person name="Madupu R."/>
            <person name="Nelson K.E."/>
            <person name="Nelson W.C."/>
            <person name="Paulsen I."/>
            <person name="Penn K."/>
            <person name="Ren Q."/>
            <person name="Rosovitz M.J."/>
            <person name="Selengut J.D."/>
            <person name="Shrivastava S."/>
            <person name="Sullivan S.A."/>
            <person name="Tapia R."/>
            <person name="Thompson L.S."/>
            <person name="Watkins K.L."/>
            <person name="Yang Q."/>
            <person name="Yu C."/>
            <person name="Zafar N."/>
            <person name="Zhou L."/>
            <person name="Kuske C.R."/>
        </authorList>
    </citation>
    <scope>NUCLEOTIDE SEQUENCE [LARGE SCALE GENOMIC DNA]</scope>
    <source>
        <strain evidence="2">ATCC 51196 / DSM 11244 / BCRC 80197 / JCM 7670 / NBRC 15755 / NCIMB 13165 / 161</strain>
    </source>
</reference>
<sequence length="96" mass="10875">MEVDTRTAMSEKGLSKREVEMQAASPMSLFDAAWAALMTGRRHELNHLQELLERPLDTSADAAQADPDQLLRLQHLLAATARNLRMLRGQHRSYSF</sequence>
<protein>
    <submittedName>
        <fullName evidence="1">Uncharacterized protein</fullName>
    </submittedName>
</protein>
<evidence type="ECO:0000313" key="2">
    <source>
        <dbReference type="Proteomes" id="UP000002207"/>
    </source>
</evidence>
<dbReference type="InParanoid" id="C1F9A7"/>
<proteinExistence type="predicted"/>
<name>C1F9A7_ACIC5</name>
<dbReference type="KEGG" id="aca:ACP_0260"/>
<keyword evidence="2" id="KW-1185">Reference proteome</keyword>
<organism evidence="1 2">
    <name type="scientific">Acidobacterium capsulatum (strain ATCC 51196 / DSM 11244 / BCRC 80197 / JCM 7670 / NBRC 15755 / NCIMB 13165 / 161)</name>
    <dbReference type="NCBI Taxonomy" id="240015"/>
    <lineage>
        <taxon>Bacteria</taxon>
        <taxon>Pseudomonadati</taxon>
        <taxon>Acidobacteriota</taxon>
        <taxon>Terriglobia</taxon>
        <taxon>Terriglobales</taxon>
        <taxon>Acidobacteriaceae</taxon>
        <taxon>Acidobacterium</taxon>
    </lineage>
</organism>
<dbReference type="Proteomes" id="UP000002207">
    <property type="component" value="Chromosome"/>
</dbReference>
<dbReference type="EMBL" id="CP001472">
    <property type="protein sequence ID" value="ACO31718.1"/>
    <property type="molecule type" value="Genomic_DNA"/>
</dbReference>
<dbReference type="STRING" id="240015.ACP_0260"/>
<evidence type="ECO:0000313" key="1">
    <source>
        <dbReference type="EMBL" id="ACO31718.1"/>
    </source>
</evidence>
<dbReference type="AlphaFoldDB" id="C1F9A7"/>
<accession>C1F9A7</accession>